<evidence type="ECO:0000256" key="4">
    <source>
        <dbReference type="ARBA" id="ARBA00022692"/>
    </source>
</evidence>
<feature type="transmembrane region" description="Helical" evidence="9">
    <location>
        <begin position="467"/>
        <end position="489"/>
    </location>
</feature>
<evidence type="ECO:0000256" key="8">
    <source>
        <dbReference type="SAM" id="MobiDB-lite"/>
    </source>
</evidence>
<dbReference type="Pfam" id="PF04258">
    <property type="entry name" value="Peptidase_A22B"/>
    <property type="match status" value="1"/>
</dbReference>
<dbReference type="KEGG" id="cre:CHLRE_07g332786v5"/>
<organism evidence="12 13">
    <name type="scientific">Chlamydomonas reinhardtii</name>
    <name type="common">Chlamydomonas smithii</name>
    <dbReference type="NCBI Taxonomy" id="3055"/>
    <lineage>
        <taxon>Eukaryota</taxon>
        <taxon>Viridiplantae</taxon>
        <taxon>Chlorophyta</taxon>
        <taxon>core chlorophytes</taxon>
        <taxon>Chlorophyceae</taxon>
        <taxon>CS clade</taxon>
        <taxon>Chlamydomonadales</taxon>
        <taxon>Chlamydomonadaceae</taxon>
        <taxon>Chlamydomonas</taxon>
    </lineage>
</organism>
<feature type="transmembrane region" description="Helical" evidence="9">
    <location>
        <begin position="443"/>
        <end position="461"/>
    </location>
</feature>
<name>A8IGR6_CHLRE</name>
<reference evidence="12 13" key="1">
    <citation type="journal article" date="2007" name="Science">
        <title>The Chlamydomonas genome reveals the evolution of key animal and plant functions.</title>
        <authorList>
            <person name="Merchant S.S."/>
            <person name="Prochnik S.E."/>
            <person name="Vallon O."/>
            <person name="Harris E.H."/>
            <person name="Karpowicz S.J."/>
            <person name="Witman G.B."/>
            <person name="Terry A."/>
            <person name="Salamov A."/>
            <person name="Fritz-Laylin L.K."/>
            <person name="Marechal-Drouard L."/>
            <person name="Marshall W.F."/>
            <person name="Qu L.H."/>
            <person name="Nelson D.R."/>
            <person name="Sanderfoot A.A."/>
            <person name="Spalding M.H."/>
            <person name="Kapitonov V.V."/>
            <person name="Ren Q."/>
            <person name="Ferris P."/>
            <person name="Lindquist E."/>
            <person name="Shapiro H."/>
            <person name="Lucas S.M."/>
            <person name="Grimwood J."/>
            <person name="Schmutz J."/>
            <person name="Cardol P."/>
            <person name="Cerutti H."/>
            <person name="Chanfreau G."/>
            <person name="Chen C.L."/>
            <person name="Cognat V."/>
            <person name="Croft M.T."/>
            <person name="Dent R."/>
            <person name="Dutcher S."/>
            <person name="Fernandez E."/>
            <person name="Fukuzawa H."/>
            <person name="Gonzalez-Ballester D."/>
            <person name="Gonzalez-Halphen D."/>
            <person name="Hallmann A."/>
            <person name="Hanikenne M."/>
            <person name="Hippler M."/>
            <person name="Inwood W."/>
            <person name="Jabbari K."/>
            <person name="Kalanon M."/>
            <person name="Kuras R."/>
            <person name="Lefebvre P.A."/>
            <person name="Lemaire S.D."/>
            <person name="Lobanov A.V."/>
            <person name="Lohr M."/>
            <person name="Manuell A."/>
            <person name="Meier I."/>
            <person name="Mets L."/>
            <person name="Mittag M."/>
            <person name="Mittelmeier T."/>
            <person name="Moroney J.V."/>
            <person name="Moseley J."/>
            <person name="Napoli C."/>
            <person name="Nedelcu A.M."/>
            <person name="Niyogi K."/>
            <person name="Novoselov S.V."/>
            <person name="Paulsen I.T."/>
            <person name="Pazour G."/>
            <person name="Purton S."/>
            <person name="Ral J.P."/>
            <person name="Riano-Pachon D.M."/>
            <person name="Riekhof W."/>
            <person name="Rymarquis L."/>
            <person name="Schroda M."/>
            <person name="Stern D."/>
            <person name="Umen J."/>
            <person name="Willows R."/>
            <person name="Wilson N."/>
            <person name="Zimmer S.L."/>
            <person name="Allmer J."/>
            <person name="Balk J."/>
            <person name="Bisova K."/>
            <person name="Chen C.J."/>
            <person name="Elias M."/>
            <person name="Gendler K."/>
            <person name="Hauser C."/>
            <person name="Lamb M.R."/>
            <person name="Ledford H."/>
            <person name="Long J.C."/>
            <person name="Minagawa J."/>
            <person name="Page M.D."/>
            <person name="Pan J."/>
            <person name="Pootakham W."/>
            <person name="Roje S."/>
            <person name="Rose A."/>
            <person name="Stahlberg E."/>
            <person name="Terauchi A.M."/>
            <person name="Yang P."/>
            <person name="Ball S."/>
            <person name="Bowler C."/>
            <person name="Dieckmann C.L."/>
            <person name="Gladyshev V.N."/>
            <person name="Green P."/>
            <person name="Jorgensen R."/>
            <person name="Mayfield S."/>
            <person name="Mueller-Roeber B."/>
            <person name="Rajamani S."/>
            <person name="Sayre R.T."/>
            <person name="Brokstein P."/>
            <person name="Dubchak I."/>
            <person name="Goodstein D."/>
            <person name="Hornick L."/>
            <person name="Huang Y.W."/>
            <person name="Jhaveri J."/>
            <person name="Luo Y."/>
            <person name="Martinez D."/>
            <person name="Ngau W.C."/>
            <person name="Otillar B."/>
            <person name="Poliakov A."/>
            <person name="Porter A."/>
            <person name="Szajkowski L."/>
            <person name="Werner G."/>
            <person name="Zhou K."/>
            <person name="Grigoriev I.V."/>
            <person name="Rokhsar D.S."/>
            <person name="Grossman A.R."/>
        </authorList>
    </citation>
    <scope>NUCLEOTIDE SEQUENCE [LARGE SCALE GENOMIC DNA]</scope>
    <source>
        <strain evidence="13">CC-503</strain>
    </source>
</reference>
<dbReference type="GO" id="GO:0033619">
    <property type="term" value="P:membrane protein proteolysis"/>
    <property type="evidence" value="ECO:0000318"/>
    <property type="project" value="GO_Central"/>
</dbReference>
<dbReference type="HOGENOM" id="CLU_023799_4_1_1"/>
<sequence>MKGRWAERFAFLLLSAFLILASLLQASARGDECFGPVVELDADGQGPKFGVLGGFGSNLTEPLVSLKLVAANPADACGELAGALAGAAVIVVRGNCTFTEKAAAVQAAGGAAMLLYDSQVGGCVTMGFEPNATSSLTLAAVSIPHELGLQLLGLVAGGGSAGGAGEARVSLRRVSVPLVDSGAVLLWVLAVGTVIAGSVWGGLDHLTHRRTAEDQAPLIHAAHKPASAETVDLTPRAALAFVGLASCMLLLLYFVLNKAFFYVLLVLFCVASVQSQTVLYAAALAQLLPPARKNAHVQLPWLGATPLTVVATLPLAVAVAAVWAVWRNSAWAWVLQDLQGVALMLLVLRTLRVPSLKVACILLPACLAYDVFWVFIQPLLFGGGESVMVHVAQGGSSGEYIPMLLRVPHFGFGGLAGYSLLGFGDVILPGLLVAYTRRADLDLGLAVGASASAAASIQYFLKVSYFPYAVLSYGAGLCLTYAALAFSWFGDQGQPALLYLVPCTLGTVLALAAARGQLGLLWRGAHGPGGRLGAGDHDSDAGEEGARLAGAGLGGAGGGGVVGNGAGQVGPLAGLAAGVADEDGDVEAGGRGIGRAHRSSSAVSAAARARG</sequence>
<dbReference type="PaxDb" id="3055-EDP05677"/>
<feature type="transmembrane region" description="Helical" evidence="9">
    <location>
        <begin position="496"/>
        <end position="514"/>
    </location>
</feature>
<feature type="transmembrane region" description="Helical" evidence="9">
    <location>
        <begin position="299"/>
        <end position="324"/>
    </location>
</feature>
<keyword evidence="10" id="KW-0732">Signal</keyword>
<evidence type="ECO:0000256" key="7">
    <source>
        <dbReference type="ARBA" id="ARBA00023136"/>
    </source>
</evidence>
<feature type="chain" id="PRO_5014297410" description="PA domain-containing protein" evidence="10">
    <location>
        <begin position="29"/>
        <end position="611"/>
    </location>
</feature>
<feature type="region of interest" description="Disordered" evidence="8">
    <location>
        <begin position="588"/>
        <end position="611"/>
    </location>
</feature>
<dbReference type="GO" id="GO:0005765">
    <property type="term" value="C:lysosomal membrane"/>
    <property type="evidence" value="ECO:0000318"/>
    <property type="project" value="GO_Central"/>
</dbReference>
<keyword evidence="5" id="KW-0378">Hydrolase</keyword>
<dbReference type="Pfam" id="PF02225">
    <property type="entry name" value="PA"/>
    <property type="match status" value="1"/>
</dbReference>
<dbReference type="InterPro" id="IPR006639">
    <property type="entry name" value="Preselin/SPP"/>
</dbReference>
<evidence type="ECO:0000256" key="1">
    <source>
        <dbReference type="ARBA" id="ARBA00003012"/>
    </source>
</evidence>
<dbReference type="InParanoid" id="A8IGR6"/>
<evidence type="ECO:0000256" key="5">
    <source>
        <dbReference type="ARBA" id="ARBA00022801"/>
    </source>
</evidence>
<dbReference type="GO" id="GO:0098553">
    <property type="term" value="C:lumenal side of endoplasmic reticulum membrane"/>
    <property type="evidence" value="ECO:0000318"/>
    <property type="project" value="GO_Central"/>
</dbReference>
<feature type="signal peptide" evidence="10">
    <location>
        <begin position="1"/>
        <end position="28"/>
    </location>
</feature>
<feature type="domain" description="PA" evidence="11">
    <location>
        <begin position="64"/>
        <end position="151"/>
    </location>
</feature>
<gene>
    <name evidence="12" type="ORF">CHLRE_07g332786v5</name>
</gene>
<keyword evidence="7 9" id="KW-0472">Membrane</keyword>
<dbReference type="OrthoDB" id="29661at2759"/>
<dbReference type="SMART" id="SM00730">
    <property type="entry name" value="PSN"/>
    <property type="match status" value="1"/>
</dbReference>
<dbReference type="EMBL" id="CM008968">
    <property type="protein sequence ID" value="PNW80864.1"/>
    <property type="molecule type" value="Genomic_DNA"/>
</dbReference>
<evidence type="ECO:0000259" key="11">
    <source>
        <dbReference type="Pfam" id="PF02225"/>
    </source>
</evidence>
<accession>A8IGR6</accession>
<dbReference type="Proteomes" id="UP000006906">
    <property type="component" value="Chromosome 7"/>
</dbReference>
<evidence type="ECO:0000313" key="13">
    <source>
        <dbReference type="Proteomes" id="UP000006906"/>
    </source>
</evidence>
<keyword evidence="4 9" id="KW-0812">Transmembrane</keyword>
<evidence type="ECO:0000313" key="12">
    <source>
        <dbReference type="EMBL" id="PNW80864.1"/>
    </source>
</evidence>
<comment type="subcellular location">
    <subcellularLocation>
        <location evidence="2">Endomembrane system</location>
        <topology evidence="2">Multi-pass membrane protein</topology>
    </subcellularLocation>
</comment>
<dbReference type="GO" id="GO:0098554">
    <property type="term" value="C:cytoplasmic side of endoplasmic reticulum membrane"/>
    <property type="evidence" value="ECO:0000318"/>
    <property type="project" value="GO_Central"/>
</dbReference>
<comment type="function">
    <text evidence="1">Intramembrane-cleaving aspartic protease (I-CLiP) that cleaves type II membrane signal peptides in the hydrophobic plane of the membrane.</text>
</comment>
<keyword evidence="6 9" id="KW-1133">Transmembrane helix</keyword>
<dbReference type="GO" id="GO:0030660">
    <property type="term" value="C:Golgi-associated vesicle membrane"/>
    <property type="evidence" value="ECO:0000318"/>
    <property type="project" value="GO_Central"/>
</dbReference>
<dbReference type="FunCoup" id="A8IGR6">
    <property type="interactions" value="1329"/>
</dbReference>
<dbReference type="AlphaFoldDB" id="A8IGR6"/>
<protein>
    <recommendedName>
        <fullName evidence="11">PA domain-containing protein</fullName>
    </recommendedName>
</protein>
<feature type="transmembrane region" description="Helical" evidence="9">
    <location>
        <begin position="237"/>
        <end position="256"/>
    </location>
</feature>
<dbReference type="RefSeq" id="XP_001690418.1">
    <property type="nucleotide sequence ID" value="XM_001690366.2"/>
</dbReference>
<feature type="transmembrane region" description="Helical" evidence="9">
    <location>
        <begin position="262"/>
        <end position="287"/>
    </location>
</feature>
<dbReference type="PANTHER" id="PTHR12174:SF75">
    <property type="entry name" value="SIGNAL PEPTIDE PEPTIDASE-LIKE 2"/>
    <property type="match status" value="1"/>
</dbReference>
<feature type="compositionally biased region" description="Low complexity" evidence="8">
    <location>
        <begin position="599"/>
        <end position="611"/>
    </location>
</feature>
<keyword evidence="13" id="KW-1185">Reference proteome</keyword>
<dbReference type="Gene3D" id="3.50.30.30">
    <property type="match status" value="1"/>
</dbReference>
<dbReference type="PANTHER" id="PTHR12174">
    <property type="entry name" value="SIGNAL PEPTIDE PEPTIDASE"/>
    <property type="match status" value="1"/>
</dbReference>
<comment type="similarity">
    <text evidence="3">Belongs to the peptidase A22B family.</text>
</comment>
<evidence type="ECO:0000256" key="2">
    <source>
        <dbReference type="ARBA" id="ARBA00004127"/>
    </source>
</evidence>
<dbReference type="OMA" id="KDYCVLF"/>
<dbReference type="GO" id="GO:0042500">
    <property type="term" value="F:aspartic endopeptidase activity, intramembrane cleaving"/>
    <property type="evidence" value="ECO:0000318"/>
    <property type="project" value="GO_Central"/>
</dbReference>
<feature type="transmembrane region" description="Helical" evidence="9">
    <location>
        <begin position="184"/>
        <end position="203"/>
    </location>
</feature>
<dbReference type="GeneID" id="5715936"/>
<dbReference type="InterPro" id="IPR003137">
    <property type="entry name" value="PA_domain"/>
</dbReference>
<evidence type="ECO:0000256" key="10">
    <source>
        <dbReference type="SAM" id="SignalP"/>
    </source>
</evidence>
<dbReference type="eggNOG" id="KOG2442">
    <property type="taxonomic scope" value="Eukaryota"/>
</dbReference>
<dbReference type="InterPro" id="IPR007369">
    <property type="entry name" value="Peptidase_A22B_SPP"/>
</dbReference>
<dbReference type="Gramene" id="PNW80864">
    <property type="protein sequence ID" value="PNW80864"/>
    <property type="gene ID" value="CHLRE_07g332786v5"/>
</dbReference>
<feature type="transmembrane region" description="Helical" evidence="9">
    <location>
        <begin position="355"/>
        <end position="376"/>
    </location>
</feature>
<proteinExistence type="inferred from homology"/>
<evidence type="ECO:0000256" key="3">
    <source>
        <dbReference type="ARBA" id="ARBA00006859"/>
    </source>
</evidence>
<evidence type="ECO:0000256" key="9">
    <source>
        <dbReference type="SAM" id="Phobius"/>
    </source>
</evidence>
<feature type="transmembrane region" description="Helical" evidence="9">
    <location>
        <begin position="415"/>
        <end position="436"/>
    </location>
</feature>
<evidence type="ECO:0000256" key="6">
    <source>
        <dbReference type="ARBA" id="ARBA00022989"/>
    </source>
</evidence>